<evidence type="ECO:0000313" key="1">
    <source>
        <dbReference type="EMBL" id="PXV68831.1"/>
    </source>
</evidence>
<comment type="caution">
    <text evidence="1">The sequence shown here is derived from an EMBL/GenBank/DDBJ whole genome shotgun (WGS) entry which is preliminary data.</text>
</comment>
<sequence length="46" mass="5327">MKSLILCDYFSQMSTNRQEKVFSDILLIYNKPISVVFTKVIKGLKS</sequence>
<dbReference type="Proteomes" id="UP000247973">
    <property type="component" value="Unassembled WGS sequence"/>
</dbReference>
<evidence type="ECO:0000313" key="2">
    <source>
        <dbReference type="Proteomes" id="UP000247973"/>
    </source>
</evidence>
<dbReference type="EMBL" id="QICL01000001">
    <property type="protein sequence ID" value="PXV68831.1"/>
    <property type="molecule type" value="Genomic_DNA"/>
</dbReference>
<protein>
    <submittedName>
        <fullName evidence="1">Uncharacterized protein</fullName>
    </submittedName>
</protein>
<organism evidence="1 2">
    <name type="scientific">Dysgonomonas alginatilytica</name>
    <dbReference type="NCBI Taxonomy" id="1605892"/>
    <lineage>
        <taxon>Bacteria</taxon>
        <taxon>Pseudomonadati</taxon>
        <taxon>Bacteroidota</taxon>
        <taxon>Bacteroidia</taxon>
        <taxon>Bacteroidales</taxon>
        <taxon>Dysgonomonadaceae</taxon>
        <taxon>Dysgonomonas</taxon>
    </lineage>
</organism>
<reference evidence="1 2" key="1">
    <citation type="submission" date="2018-03" db="EMBL/GenBank/DDBJ databases">
        <title>Genomic Encyclopedia of Archaeal and Bacterial Type Strains, Phase II (KMG-II): from individual species to whole genera.</title>
        <authorList>
            <person name="Goeker M."/>
        </authorList>
    </citation>
    <scope>NUCLEOTIDE SEQUENCE [LARGE SCALE GENOMIC DNA]</scope>
    <source>
        <strain evidence="1 2">DSM 100214</strain>
    </source>
</reference>
<accession>A0A2V3PVI5</accession>
<gene>
    <name evidence="1" type="ORF">CLV62_10195</name>
</gene>
<proteinExistence type="predicted"/>
<dbReference type="AlphaFoldDB" id="A0A2V3PVI5"/>
<name>A0A2V3PVI5_9BACT</name>
<keyword evidence="2" id="KW-1185">Reference proteome</keyword>